<accession>A0A822XEW1</accession>
<dbReference type="AlphaFoldDB" id="A0A822XEW1"/>
<organism evidence="1 2">
    <name type="scientific">Nelumbo nucifera</name>
    <name type="common">Sacred lotus</name>
    <dbReference type="NCBI Taxonomy" id="4432"/>
    <lineage>
        <taxon>Eukaryota</taxon>
        <taxon>Viridiplantae</taxon>
        <taxon>Streptophyta</taxon>
        <taxon>Embryophyta</taxon>
        <taxon>Tracheophyta</taxon>
        <taxon>Spermatophyta</taxon>
        <taxon>Magnoliopsida</taxon>
        <taxon>Proteales</taxon>
        <taxon>Nelumbonaceae</taxon>
        <taxon>Nelumbo</taxon>
    </lineage>
</organism>
<reference evidence="1 2" key="1">
    <citation type="journal article" date="2020" name="Mol. Biol. Evol.">
        <title>Distinct Expression and Methylation Patterns for Genes with Different Fates following a Single Whole-Genome Duplication in Flowering Plants.</title>
        <authorList>
            <person name="Shi T."/>
            <person name="Rahmani R.S."/>
            <person name="Gugger P.F."/>
            <person name="Wang M."/>
            <person name="Li H."/>
            <person name="Zhang Y."/>
            <person name="Li Z."/>
            <person name="Wang Q."/>
            <person name="Van de Peer Y."/>
            <person name="Marchal K."/>
            <person name="Chen J."/>
        </authorList>
    </citation>
    <scope>NUCLEOTIDE SEQUENCE [LARGE SCALE GENOMIC DNA]</scope>
    <source>
        <tissue evidence="1">Leaf</tissue>
    </source>
</reference>
<protein>
    <submittedName>
        <fullName evidence="1">Uncharacterized protein</fullName>
    </submittedName>
</protein>
<sequence length="63" mass="7362">MNLRENPCTCACPEEDEMELLLCSQKQTVLPNLLTNLAYTRRMELLLCLISSKKSPRYDRWNA</sequence>
<keyword evidence="2" id="KW-1185">Reference proteome</keyword>
<comment type="caution">
    <text evidence="1">The sequence shown here is derived from an EMBL/GenBank/DDBJ whole genome shotgun (WGS) entry which is preliminary data.</text>
</comment>
<proteinExistence type="predicted"/>
<gene>
    <name evidence="1" type="ORF">HUJ06_020332</name>
</gene>
<name>A0A822XEW1_NELNU</name>
<dbReference type="Proteomes" id="UP000607653">
    <property type="component" value="Unassembled WGS sequence"/>
</dbReference>
<dbReference type="EMBL" id="DUZY01000001">
    <property type="protein sequence ID" value="DAD18870.1"/>
    <property type="molecule type" value="Genomic_DNA"/>
</dbReference>
<evidence type="ECO:0000313" key="1">
    <source>
        <dbReference type="EMBL" id="DAD18870.1"/>
    </source>
</evidence>
<evidence type="ECO:0000313" key="2">
    <source>
        <dbReference type="Proteomes" id="UP000607653"/>
    </source>
</evidence>